<evidence type="ECO:0000256" key="4">
    <source>
        <dbReference type="ARBA" id="ARBA00022692"/>
    </source>
</evidence>
<comment type="caution">
    <text evidence="10">The sequence shown here is derived from an EMBL/GenBank/DDBJ whole genome shotgun (WGS) entry which is preliminary data.</text>
</comment>
<feature type="transmembrane region" description="Helical" evidence="8">
    <location>
        <begin position="702"/>
        <end position="723"/>
    </location>
</feature>
<evidence type="ECO:0000313" key="11">
    <source>
        <dbReference type="Proteomes" id="UP000284706"/>
    </source>
</evidence>
<evidence type="ECO:0000256" key="3">
    <source>
        <dbReference type="ARBA" id="ARBA00022679"/>
    </source>
</evidence>
<feature type="transmembrane region" description="Helical" evidence="8">
    <location>
        <begin position="349"/>
        <end position="370"/>
    </location>
</feature>
<evidence type="ECO:0000259" key="9">
    <source>
        <dbReference type="Pfam" id="PF00535"/>
    </source>
</evidence>
<evidence type="ECO:0000256" key="5">
    <source>
        <dbReference type="ARBA" id="ARBA00022989"/>
    </source>
</evidence>
<feature type="compositionally biased region" description="Polar residues" evidence="7">
    <location>
        <begin position="132"/>
        <end position="141"/>
    </location>
</feature>
<dbReference type="GO" id="GO:0016020">
    <property type="term" value="C:membrane"/>
    <property type="evidence" value="ECO:0007669"/>
    <property type="project" value="UniProtKB-SubCell"/>
</dbReference>
<comment type="subcellular location">
    <subcellularLocation>
        <location evidence="1">Membrane</location>
        <topology evidence="1">Multi-pass membrane protein</topology>
    </subcellularLocation>
</comment>
<feature type="transmembrane region" description="Helical" evidence="8">
    <location>
        <begin position="812"/>
        <end position="834"/>
    </location>
</feature>
<dbReference type="STRING" id="231916.A0A409VX68"/>
<gene>
    <name evidence="10" type="ORF">CVT26_014042</name>
</gene>
<keyword evidence="5 8" id="KW-1133">Transmembrane helix</keyword>
<accession>A0A409VX68</accession>
<dbReference type="InterPro" id="IPR001173">
    <property type="entry name" value="Glyco_trans_2-like"/>
</dbReference>
<evidence type="ECO:0000256" key="2">
    <source>
        <dbReference type="ARBA" id="ARBA00022676"/>
    </source>
</evidence>
<evidence type="ECO:0000256" key="1">
    <source>
        <dbReference type="ARBA" id="ARBA00004141"/>
    </source>
</evidence>
<protein>
    <recommendedName>
        <fullName evidence="9">Glycosyltransferase 2-like domain-containing protein</fullName>
    </recommendedName>
</protein>
<dbReference type="InterPro" id="IPR029044">
    <property type="entry name" value="Nucleotide-diphossugar_trans"/>
</dbReference>
<evidence type="ECO:0000256" key="6">
    <source>
        <dbReference type="ARBA" id="ARBA00023136"/>
    </source>
</evidence>
<feature type="region of interest" description="Disordered" evidence="7">
    <location>
        <begin position="188"/>
        <end position="207"/>
    </location>
</feature>
<evidence type="ECO:0000256" key="8">
    <source>
        <dbReference type="SAM" id="Phobius"/>
    </source>
</evidence>
<proteinExistence type="predicted"/>
<dbReference type="Proteomes" id="UP000284706">
    <property type="component" value="Unassembled WGS sequence"/>
</dbReference>
<feature type="domain" description="Glycosyltransferase 2-like" evidence="9">
    <location>
        <begin position="427"/>
        <end position="591"/>
    </location>
</feature>
<dbReference type="AlphaFoldDB" id="A0A409VX68"/>
<keyword evidence="11" id="KW-1185">Reference proteome</keyword>
<evidence type="ECO:0000313" key="10">
    <source>
        <dbReference type="EMBL" id="PPQ70837.1"/>
    </source>
</evidence>
<dbReference type="InParanoid" id="A0A409VX68"/>
<keyword evidence="3" id="KW-0808">Transferase</keyword>
<dbReference type="OrthoDB" id="72851at2759"/>
<dbReference type="SUPFAM" id="SSF53448">
    <property type="entry name" value="Nucleotide-diphospho-sugar transferases"/>
    <property type="match status" value="1"/>
</dbReference>
<feature type="transmembrane region" description="Helical" evidence="8">
    <location>
        <begin position="673"/>
        <end position="696"/>
    </location>
</feature>
<dbReference type="InterPro" id="IPR050321">
    <property type="entry name" value="Glycosyltr_2/OpgH_subfam"/>
</dbReference>
<feature type="region of interest" description="Disordered" evidence="7">
    <location>
        <begin position="122"/>
        <end position="141"/>
    </location>
</feature>
<dbReference type="PANTHER" id="PTHR43867">
    <property type="entry name" value="CELLULOSE SYNTHASE CATALYTIC SUBUNIT A [UDP-FORMING]"/>
    <property type="match status" value="1"/>
</dbReference>
<keyword evidence="4 8" id="KW-0812">Transmembrane</keyword>
<organism evidence="10 11">
    <name type="scientific">Gymnopilus dilepis</name>
    <dbReference type="NCBI Taxonomy" id="231916"/>
    <lineage>
        <taxon>Eukaryota</taxon>
        <taxon>Fungi</taxon>
        <taxon>Dikarya</taxon>
        <taxon>Basidiomycota</taxon>
        <taxon>Agaricomycotina</taxon>
        <taxon>Agaricomycetes</taxon>
        <taxon>Agaricomycetidae</taxon>
        <taxon>Agaricales</taxon>
        <taxon>Agaricineae</taxon>
        <taxon>Hymenogastraceae</taxon>
        <taxon>Gymnopilus</taxon>
    </lineage>
</organism>
<dbReference type="Pfam" id="PF00535">
    <property type="entry name" value="Glycos_transf_2"/>
    <property type="match status" value="1"/>
</dbReference>
<keyword evidence="6 8" id="KW-0472">Membrane</keyword>
<reference evidence="10 11" key="1">
    <citation type="journal article" date="2018" name="Evol. Lett.">
        <title>Horizontal gene cluster transfer increased hallucinogenic mushroom diversity.</title>
        <authorList>
            <person name="Reynolds H.T."/>
            <person name="Vijayakumar V."/>
            <person name="Gluck-Thaler E."/>
            <person name="Korotkin H.B."/>
            <person name="Matheny P.B."/>
            <person name="Slot J.C."/>
        </authorList>
    </citation>
    <scope>NUCLEOTIDE SEQUENCE [LARGE SCALE GENOMIC DNA]</scope>
    <source>
        <strain evidence="10 11">SRW20</strain>
    </source>
</reference>
<dbReference type="EMBL" id="NHYE01005526">
    <property type="protein sequence ID" value="PPQ70837.1"/>
    <property type="molecule type" value="Genomic_DNA"/>
</dbReference>
<evidence type="ECO:0000256" key="7">
    <source>
        <dbReference type="SAM" id="MobiDB-lite"/>
    </source>
</evidence>
<keyword evidence="2" id="KW-0328">Glycosyltransferase</keyword>
<feature type="transmembrane region" description="Helical" evidence="8">
    <location>
        <begin position="376"/>
        <end position="400"/>
    </location>
</feature>
<dbReference type="CDD" id="cd06421">
    <property type="entry name" value="CESA_CelA_like"/>
    <property type="match status" value="1"/>
</dbReference>
<dbReference type="PANTHER" id="PTHR43867:SF2">
    <property type="entry name" value="CELLULOSE SYNTHASE CATALYTIC SUBUNIT A [UDP-FORMING]"/>
    <property type="match status" value="1"/>
</dbReference>
<feature type="transmembrane region" description="Helical" evidence="8">
    <location>
        <begin position="783"/>
        <end position="806"/>
    </location>
</feature>
<name>A0A409VX68_9AGAR</name>
<dbReference type="GO" id="GO:0016757">
    <property type="term" value="F:glycosyltransferase activity"/>
    <property type="evidence" value="ECO:0007669"/>
    <property type="project" value="UniProtKB-KW"/>
</dbReference>
<sequence length="837" mass="94165">MADTHSFNPLPSNQGIVAEKPSVIHRLTYTADRDQDFSPLVPLKKGRSYQVSITIQSDDESEASLPAMPPGVKQTSIPLHLVAFYHCPRNRVAHKIYAGLEAGDEKVQVLVKNLVALLANSQAGPGTRKSRPTTASSQSSVATFPHYVDSDSQSSGYSTPAIVHRPAPAASSLRERIDHSYGEYFLPLATGSSDSEPPTPTRAGSEGHIKQVAQRQTSFVIETPVAQTAEIIELYHEREPVARDLTAPVRPLAIYVPPHREPSTIGEETRLPELSSTQSPATANVEAPISSLPVTEEPAKRWWQVSWSSRKATIEKPVIAAVAADQPAVILPYPPSDGEKIIYAQTRRVPLYLFGTLSFLSVSTGMWFFAISSTMFYWFGVFVGLIQIYLIISYIVGYCGKDFSVTEHRKLVEEHSYSSDKIPSVDIYLPCCHEPLEVLENTYKYVAKLQYPNFKVFVLDDGGLDTVKSLAERYGFNYITRDNKPYLKKAGNLRYAFARTQGDFFVIFDADFCPRHDFLDEMLPYMNKYPDIAIVQSPQFFRPSKEQTWVEQGASATQELFYRIVQVNRDRWGASICVGSNALYRRAALVEVGGTAEIGHSEDVHTGFYALTRGWRLKYIPLALACGVSPDTPRAFFSQQMRWCSGSTTLLTNPDFWRSKLTIIQKICYMSGMMYYTAAAAMSFLATLPGLLMVLLNPKMMMWYNFAYAFPSLIYSILVFRLWSRQMYNFNVNFVFTIQQYAYLMAIKDRIFGTTASWVPSGDNKSHVKDKKKKTGNNKYRNMRILCGVWMGGCAVALIVAVTFRILQGYHWWNFVPLIVLDGYNLIISSRFILCSK</sequence>
<dbReference type="Gene3D" id="3.90.550.10">
    <property type="entry name" value="Spore Coat Polysaccharide Biosynthesis Protein SpsA, Chain A"/>
    <property type="match status" value="1"/>
</dbReference>